<accession>A0A2M7RQ39</accession>
<dbReference type="Proteomes" id="UP000231069">
    <property type="component" value="Unassembled WGS sequence"/>
</dbReference>
<evidence type="ECO:0000313" key="2">
    <source>
        <dbReference type="EMBL" id="PIZ02185.1"/>
    </source>
</evidence>
<proteinExistence type="predicted"/>
<dbReference type="Gene3D" id="3.40.50.2000">
    <property type="entry name" value="Glycogen Phosphorylase B"/>
    <property type="match status" value="1"/>
</dbReference>
<sequence>MKFLIVDSYYQGFLDYFRKTNPLLKNESYDIQLNSLFERFFGTGDYYSYHLKSLGHQAEEYIVNDEILQRRWAEENNIYITKNSLISKLQMYPYIHRYLGRPLWIQQIVIAQIQKFKPDIIYVQDLSILNTDTLKEVKGICKLLVGQIASPLPSKKNLEQFDLILTSFPHFVKRFREMGIKSEYFKIGFETRLNKIIKPCKKIYNVTFIGSFSPLHRERIKFLEEISSLIPIDVWGSGINYLSINSALHKKYHGKAWGLDMYKIIAQSKIVINSHIDVAEDYANNMRLFETTGMGTMLITDNKKNLSDLFETGKEIVVYESPSDLTRKIKYYLDREREREKIAKKGQMRTWKSHSYKIRMKELIQIVKKYL</sequence>
<evidence type="ECO:0000313" key="3">
    <source>
        <dbReference type="Proteomes" id="UP000231069"/>
    </source>
</evidence>
<name>A0A2M7RQ39_9BACT</name>
<dbReference type="EMBL" id="PFMK01000107">
    <property type="protein sequence ID" value="PIZ02185.1"/>
    <property type="molecule type" value="Genomic_DNA"/>
</dbReference>
<comment type="caution">
    <text evidence="2">The sequence shown here is derived from an EMBL/GenBank/DDBJ whole genome shotgun (WGS) entry which is preliminary data.</text>
</comment>
<organism evidence="2 3">
    <name type="scientific">Candidatus Gottesmanbacteria bacterium CG_4_10_14_0_8_um_filter_37_24</name>
    <dbReference type="NCBI Taxonomy" id="1974574"/>
    <lineage>
        <taxon>Bacteria</taxon>
        <taxon>Candidatus Gottesmaniibacteriota</taxon>
    </lineage>
</organism>
<protein>
    <recommendedName>
        <fullName evidence="1">Spore protein YkvP/CgeB glycosyl transferase-like domain-containing protein</fullName>
    </recommendedName>
</protein>
<dbReference type="InterPro" id="IPR055259">
    <property type="entry name" value="YkvP/CgeB_Glyco_trans-like"/>
</dbReference>
<feature type="domain" description="Spore protein YkvP/CgeB glycosyl transferase-like" evidence="1">
    <location>
        <begin position="220"/>
        <end position="364"/>
    </location>
</feature>
<dbReference type="Pfam" id="PF13524">
    <property type="entry name" value="Glyco_trans_1_2"/>
    <property type="match status" value="1"/>
</dbReference>
<gene>
    <name evidence="2" type="ORF">COY59_06185</name>
</gene>
<dbReference type="AlphaFoldDB" id="A0A2M7RQ39"/>
<reference evidence="3" key="1">
    <citation type="submission" date="2017-09" db="EMBL/GenBank/DDBJ databases">
        <title>Depth-based differentiation of microbial function through sediment-hosted aquifers and enrichment of novel symbionts in the deep terrestrial subsurface.</title>
        <authorList>
            <person name="Probst A.J."/>
            <person name="Ladd B."/>
            <person name="Jarett J.K."/>
            <person name="Geller-Mcgrath D.E."/>
            <person name="Sieber C.M.K."/>
            <person name="Emerson J.B."/>
            <person name="Anantharaman K."/>
            <person name="Thomas B.C."/>
            <person name="Malmstrom R."/>
            <person name="Stieglmeier M."/>
            <person name="Klingl A."/>
            <person name="Woyke T."/>
            <person name="Ryan C.M."/>
            <person name="Banfield J.F."/>
        </authorList>
    </citation>
    <scope>NUCLEOTIDE SEQUENCE [LARGE SCALE GENOMIC DNA]</scope>
</reference>
<dbReference type="SUPFAM" id="SSF53756">
    <property type="entry name" value="UDP-Glycosyltransferase/glycogen phosphorylase"/>
    <property type="match status" value="1"/>
</dbReference>
<evidence type="ECO:0000259" key="1">
    <source>
        <dbReference type="Pfam" id="PF13524"/>
    </source>
</evidence>